<sequence length="173" mass="18974">MLIRRNPLTLLSFVLFVIALYSAGMLSSSARVTHETTIPENLFSVKQGVTQDGTVSISEVSRVPAVPIFLKSANHPRTLRAFVGPSQGDKASLFIESVLPRGYFVISGGYTVSQDFPTLLWNNAVTLQFYGTKENNEQLYRIRLNVHALTVDALPVDPTATSSDPTGYRVTPD</sequence>
<reference evidence="1 2" key="1">
    <citation type="journal article" date="2016" name="Nat. Commun.">
        <title>Thousands of microbial genomes shed light on interconnected biogeochemical processes in an aquifer system.</title>
        <authorList>
            <person name="Anantharaman K."/>
            <person name="Brown C.T."/>
            <person name="Hug L.A."/>
            <person name="Sharon I."/>
            <person name="Castelle C.J."/>
            <person name="Probst A.J."/>
            <person name="Thomas B.C."/>
            <person name="Singh A."/>
            <person name="Wilkins M.J."/>
            <person name="Karaoz U."/>
            <person name="Brodie E.L."/>
            <person name="Williams K.H."/>
            <person name="Hubbard S.S."/>
            <person name="Banfield J.F."/>
        </authorList>
    </citation>
    <scope>NUCLEOTIDE SEQUENCE [LARGE SCALE GENOMIC DNA]</scope>
</reference>
<dbReference type="AlphaFoldDB" id="A0A1G2D0F1"/>
<gene>
    <name evidence="1" type="ORF">A2845_00320</name>
</gene>
<proteinExistence type="predicted"/>
<protein>
    <submittedName>
        <fullName evidence="1">Uncharacterized protein</fullName>
    </submittedName>
</protein>
<organism evidence="1 2">
    <name type="scientific">Candidatus Lloydbacteria bacterium RIFCSPHIGHO2_01_FULL_49_22</name>
    <dbReference type="NCBI Taxonomy" id="1798658"/>
    <lineage>
        <taxon>Bacteria</taxon>
        <taxon>Candidatus Lloydiibacteriota</taxon>
    </lineage>
</organism>
<dbReference type="EMBL" id="MHLI01000004">
    <property type="protein sequence ID" value="OGZ06238.1"/>
    <property type="molecule type" value="Genomic_DNA"/>
</dbReference>
<evidence type="ECO:0000313" key="2">
    <source>
        <dbReference type="Proteomes" id="UP000177122"/>
    </source>
</evidence>
<dbReference type="Proteomes" id="UP000177122">
    <property type="component" value="Unassembled WGS sequence"/>
</dbReference>
<accession>A0A1G2D0F1</accession>
<comment type="caution">
    <text evidence="1">The sequence shown here is derived from an EMBL/GenBank/DDBJ whole genome shotgun (WGS) entry which is preliminary data.</text>
</comment>
<evidence type="ECO:0000313" key="1">
    <source>
        <dbReference type="EMBL" id="OGZ06238.1"/>
    </source>
</evidence>
<name>A0A1G2D0F1_9BACT</name>